<dbReference type="Pfam" id="PF20376">
    <property type="entry name" value="DUF6671"/>
    <property type="match status" value="1"/>
</dbReference>
<organism evidence="2 3">
    <name type="scientific">Glaciecola petra</name>
    <dbReference type="NCBI Taxonomy" id="3075602"/>
    <lineage>
        <taxon>Bacteria</taxon>
        <taxon>Pseudomonadati</taxon>
        <taxon>Pseudomonadota</taxon>
        <taxon>Gammaproteobacteria</taxon>
        <taxon>Alteromonadales</taxon>
        <taxon>Alteromonadaceae</taxon>
        <taxon>Glaciecola</taxon>
    </lineage>
</organism>
<proteinExistence type="predicted"/>
<name>A0ABU2ZPJ1_9ALTE</name>
<dbReference type="RefSeq" id="WP_311366898.1">
    <property type="nucleotide sequence ID" value="NZ_JAVRHX010000001.1"/>
</dbReference>
<dbReference type="InterPro" id="IPR046612">
    <property type="entry name" value="DUF6671"/>
</dbReference>
<comment type="caution">
    <text evidence="2">The sequence shown here is derived from an EMBL/GenBank/DDBJ whole genome shotgun (WGS) entry which is preliminary data.</text>
</comment>
<dbReference type="Proteomes" id="UP001253545">
    <property type="component" value="Unassembled WGS sequence"/>
</dbReference>
<evidence type="ECO:0000313" key="2">
    <source>
        <dbReference type="EMBL" id="MDT0593377.1"/>
    </source>
</evidence>
<accession>A0ABU2ZPJ1</accession>
<protein>
    <recommendedName>
        <fullName evidence="1">DUF6671 domain-containing protein</fullName>
    </recommendedName>
</protein>
<sequence>MSKVDTGTTISFLTKHGKERLIESKLSAALSLELLHTDAFDTDTLGTFDLTVPRKLSPVEAALKKAYLACDLTDCDKGLGSEGSFSSFMGLGLQNTEIIAYVDTSKNIEVIASAQQNLPNFVIEADNEIDATEKLKAYQPEQKWMFKSANGWHKGLDAKAIVTEIQSWPASIEPDFRAMHSPYRQKTILAATDNLISRLSAICPQCKRIDFVPMPSNEGLPCELCGQATNKPKPPILKCKGCGFIADSNNDNKPKEQIPAFASAFYCNFCNP</sequence>
<feature type="domain" description="DUF6671" evidence="1">
    <location>
        <begin position="66"/>
        <end position="272"/>
    </location>
</feature>
<keyword evidence="3" id="KW-1185">Reference proteome</keyword>
<reference evidence="2 3" key="1">
    <citation type="submission" date="2023-09" db="EMBL/GenBank/DDBJ databases">
        <authorList>
            <person name="Rey-Velasco X."/>
        </authorList>
    </citation>
    <scope>NUCLEOTIDE SEQUENCE [LARGE SCALE GENOMIC DNA]</scope>
    <source>
        <strain evidence="2 3">P117</strain>
    </source>
</reference>
<gene>
    <name evidence="2" type="ORF">RM552_00800</name>
</gene>
<evidence type="ECO:0000313" key="3">
    <source>
        <dbReference type="Proteomes" id="UP001253545"/>
    </source>
</evidence>
<dbReference type="EMBL" id="JAVRHX010000001">
    <property type="protein sequence ID" value="MDT0593377.1"/>
    <property type="molecule type" value="Genomic_DNA"/>
</dbReference>
<evidence type="ECO:0000259" key="1">
    <source>
        <dbReference type="Pfam" id="PF20376"/>
    </source>
</evidence>